<accession>A0A392TQX6</accession>
<evidence type="ECO:0000313" key="2">
    <source>
        <dbReference type="EMBL" id="MCI63064.1"/>
    </source>
</evidence>
<name>A0A392TQX6_9FABA</name>
<organism evidence="2 3">
    <name type="scientific">Trifolium medium</name>
    <dbReference type="NCBI Taxonomy" id="97028"/>
    <lineage>
        <taxon>Eukaryota</taxon>
        <taxon>Viridiplantae</taxon>
        <taxon>Streptophyta</taxon>
        <taxon>Embryophyta</taxon>
        <taxon>Tracheophyta</taxon>
        <taxon>Spermatophyta</taxon>
        <taxon>Magnoliopsida</taxon>
        <taxon>eudicotyledons</taxon>
        <taxon>Gunneridae</taxon>
        <taxon>Pentapetalae</taxon>
        <taxon>rosids</taxon>
        <taxon>fabids</taxon>
        <taxon>Fabales</taxon>
        <taxon>Fabaceae</taxon>
        <taxon>Papilionoideae</taxon>
        <taxon>50 kb inversion clade</taxon>
        <taxon>NPAAA clade</taxon>
        <taxon>Hologalegina</taxon>
        <taxon>IRL clade</taxon>
        <taxon>Trifolieae</taxon>
        <taxon>Trifolium</taxon>
    </lineage>
</organism>
<dbReference type="Proteomes" id="UP000265520">
    <property type="component" value="Unassembled WGS sequence"/>
</dbReference>
<sequence length="40" mass="4395">MPTNEEVELPKNLDTSAELAASKEHKDRISGDSKDPNQAK</sequence>
<evidence type="ECO:0000313" key="3">
    <source>
        <dbReference type="Proteomes" id="UP000265520"/>
    </source>
</evidence>
<dbReference type="EMBL" id="LXQA010630345">
    <property type="protein sequence ID" value="MCI63064.1"/>
    <property type="molecule type" value="Genomic_DNA"/>
</dbReference>
<comment type="caution">
    <text evidence="2">The sequence shown here is derived from an EMBL/GenBank/DDBJ whole genome shotgun (WGS) entry which is preliminary data.</text>
</comment>
<feature type="region of interest" description="Disordered" evidence="1">
    <location>
        <begin position="1"/>
        <end position="40"/>
    </location>
</feature>
<proteinExistence type="predicted"/>
<feature type="non-terminal residue" evidence="2">
    <location>
        <position position="40"/>
    </location>
</feature>
<keyword evidence="3" id="KW-1185">Reference proteome</keyword>
<protein>
    <submittedName>
        <fullName evidence="2">Uncharacterized protein</fullName>
    </submittedName>
</protein>
<evidence type="ECO:0000256" key="1">
    <source>
        <dbReference type="SAM" id="MobiDB-lite"/>
    </source>
</evidence>
<reference evidence="2 3" key="1">
    <citation type="journal article" date="2018" name="Front. Plant Sci.">
        <title>Red Clover (Trifolium pratense) and Zigzag Clover (T. medium) - A Picture of Genomic Similarities and Differences.</title>
        <authorList>
            <person name="Dluhosova J."/>
            <person name="Istvanek J."/>
            <person name="Nedelnik J."/>
            <person name="Repkova J."/>
        </authorList>
    </citation>
    <scope>NUCLEOTIDE SEQUENCE [LARGE SCALE GENOMIC DNA]</scope>
    <source>
        <strain evidence="3">cv. 10/8</strain>
        <tissue evidence="2">Leaf</tissue>
    </source>
</reference>
<dbReference type="AlphaFoldDB" id="A0A392TQX6"/>
<feature type="compositionally biased region" description="Basic and acidic residues" evidence="1">
    <location>
        <begin position="21"/>
        <end position="40"/>
    </location>
</feature>